<feature type="transmembrane region" description="Helical" evidence="7">
    <location>
        <begin position="56"/>
        <end position="76"/>
    </location>
</feature>
<sequence>MHRSWRTYLLWSTVFFALWLLLAGPGAWLAGLIASTLAAAIAVWVGLTVPPLRWRWLPSFLLFFTVELLLAGWDVARRALHPRLPLAPAWVSYRFRSTNPRVHLMLSAIVGLLPGTLSSHWDTEQMAVHALDEHSDWQSTIVRLEALLDKLIRP</sequence>
<dbReference type="PANTHER" id="PTHR34584:SF1">
    <property type="entry name" value="NA(+)_H(+) ANTIPORTER SUBUNIT E1"/>
    <property type="match status" value="1"/>
</dbReference>
<dbReference type="Proteomes" id="UP001168380">
    <property type="component" value="Unassembled WGS sequence"/>
</dbReference>
<evidence type="ECO:0000256" key="7">
    <source>
        <dbReference type="SAM" id="Phobius"/>
    </source>
</evidence>
<keyword evidence="3" id="KW-1003">Cell membrane</keyword>
<protein>
    <submittedName>
        <fullName evidence="8">Na+/H+ antiporter subunit E</fullName>
    </submittedName>
</protein>
<evidence type="ECO:0000256" key="4">
    <source>
        <dbReference type="ARBA" id="ARBA00022692"/>
    </source>
</evidence>
<comment type="similarity">
    <text evidence="2">Belongs to the CPA3 antiporters (TC 2.A.63) subunit E family.</text>
</comment>
<keyword evidence="5 7" id="KW-1133">Transmembrane helix</keyword>
<evidence type="ECO:0000256" key="1">
    <source>
        <dbReference type="ARBA" id="ARBA00004651"/>
    </source>
</evidence>
<keyword evidence="6 7" id="KW-0472">Membrane</keyword>
<name>A0ABT8TI25_9GAMM</name>
<gene>
    <name evidence="8" type="ORF">QWI16_16260</name>
</gene>
<evidence type="ECO:0000313" key="8">
    <source>
        <dbReference type="EMBL" id="MDO3383737.1"/>
    </source>
</evidence>
<dbReference type="InterPro" id="IPR002758">
    <property type="entry name" value="Cation_antiport_E"/>
</dbReference>
<accession>A0ABT8TI25</accession>
<proteinExistence type="inferred from homology"/>
<evidence type="ECO:0000256" key="6">
    <source>
        <dbReference type="ARBA" id="ARBA00023136"/>
    </source>
</evidence>
<evidence type="ECO:0000256" key="2">
    <source>
        <dbReference type="ARBA" id="ARBA00006228"/>
    </source>
</evidence>
<evidence type="ECO:0000256" key="3">
    <source>
        <dbReference type="ARBA" id="ARBA00022475"/>
    </source>
</evidence>
<comment type="caution">
    <text evidence="8">The sequence shown here is derived from an EMBL/GenBank/DDBJ whole genome shotgun (WGS) entry which is preliminary data.</text>
</comment>
<keyword evidence="9" id="KW-1185">Reference proteome</keyword>
<comment type="subcellular location">
    <subcellularLocation>
        <location evidence="1">Cell membrane</location>
        <topology evidence="1">Multi-pass membrane protein</topology>
    </subcellularLocation>
</comment>
<dbReference type="RefSeq" id="WP_302714701.1">
    <property type="nucleotide sequence ID" value="NZ_JAULRT010000062.1"/>
</dbReference>
<organism evidence="8 9">
    <name type="scientific">Gilvimarinus algae</name>
    <dbReference type="NCBI Taxonomy" id="3058037"/>
    <lineage>
        <taxon>Bacteria</taxon>
        <taxon>Pseudomonadati</taxon>
        <taxon>Pseudomonadota</taxon>
        <taxon>Gammaproteobacteria</taxon>
        <taxon>Cellvibrionales</taxon>
        <taxon>Cellvibrionaceae</taxon>
        <taxon>Gilvimarinus</taxon>
    </lineage>
</organism>
<dbReference type="PANTHER" id="PTHR34584">
    <property type="entry name" value="NA(+)/H(+) ANTIPORTER SUBUNIT E1"/>
    <property type="match status" value="1"/>
</dbReference>
<reference evidence="8" key="1">
    <citation type="submission" date="2023-07" db="EMBL/GenBank/DDBJ databases">
        <title>Gilvimarinus algae sp. nov., isolated from the surface of Kelp.</title>
        <authorList>
            <person name="Sun Y.Y."/>
            <person name="Gong Y."/>
            <person name="Du Z.J."/>
        </authorList>
    </citation>
    <scope>NUCLEOTIDE SEQUENCE</scope>
    <source>
        <strain evidence="8">SDUM040014</strain>
    </source>
</reference>
<evidence type="ECO:0000313" key="9">
    <source>
        <dbReference type="Proteomes" id="UP001168380"/>
    </source>
</evidence>
<dbReference type="Pfam" id="PF01899">
    <property type="entry name" value="MNHE"/>
    <property type="match status" value="1"/>
</dbReference>
<evidence type="ECO:0000256" key="5">
    <source>
        <dbReference type="ARBA" id="ARBA00022989"/>
    </source>
</evidence>
<keyword evidence="4 7" id="KW-0812">Transmembrane</keyword>
<dbReference type="EMBL" id="JAULRT010000062">
    <property type="protein sequence ID" value="MDO3383737.1"/>
    <property type="molecule type" value="Genomic_DNA"/>
</dbReference>